<dbReference type="Proteomes" id="UP000014115">
    <property type="component" value="Unassembled WGS sequence"/>
</dbReference>
<dbReference type="PIRSF" id="PIRSF001563">
    <property type="entry name" value="Folylpolyglu_synth"/>
    <property type="match status" value="1"/>
</dbReference>
<dbReference type="InterPro" id="IPR036615">
    <property type="entry name" value="Mur_ligase_C_dom_sf"/>
</dbReference>
<keyword evidence="12 23" id="KW-0547">Nucleotide-binding</keyword>
<keyword evidence="27" id="KW-1185">Reference proteome</keyword>
<dbReference type="SUPFAM" id="SSF53623">
    <property type="entry name" value="MurD-like peptide ligases, catalytic domain"/>
    <property type="match status" value="1"/>
</dbReference>
<dbReference type="Pfam" id="PF08245">
    <property type="entry name" value="Mur_ligase_M"/>
    <property type="match status" value="1"/>
</dbReference>
<evidence type="ECO:0000256" key="1">
    <source>
        <dbReference type="ARBA" id="ARBA00001946"/>
    </source>
</evidence>
<evidence type="ECO:0000313" key="27">
    <source>
        <dbReference type="Proteomes" id="UP000014115"/>
    </source>
</evidence>
<evidence type="ECO:0000256" key="10">
    <source>
        <dbReference type="ARBA" id="ARBA00022598"/>
    </source>
</evidence>
<comment type="catalytic activity">
    <reaction evidence="20">
        <text>10-formyltetrahydrofolyl-(gamma-L-Glu)(n) + L-glutamate + ATP = 10-formyltetrahydrofolyl-(gamma-L-Glu)(n+1) + ADP + phosphate + H(+)</text>
        <dbReference type="Rhea" id="RHEA:51904"/>
        <dbReference type="Rhea" id="RHEA-COMP:13088"/>
        <dbReference type="Rhea" id="RHEA-COMP:14300"/>
        <dbReference type="ChEBI" id="CHEBI:15378"/>
        <dbReference type="ChEBI" id="CHEBI:29985"/>
        <dbReference type="ChEBI" id="CHEBI:30616"/>
        <dbReference type="ChEBI" id="CHEBI:43474"/>
        <dbReference type="ChEBI" id="CHEBI:134413"/>
        <dbReference type="ChEBI" id="CHEBI:456216"/>
        <dbReference type="EC" id="6.3.2.17"/>
    </reaction>
</comment>
<protein>
    <recommendedName>
        <fullName evidence="9">Dihydrofolate synthase/folylpolyglutamate synthase</fullName>
        <ecNumber evidence="7">6.3.2.12</ecNumber>
        <ecNumber evidence="8">6.3.2.17</ecNumber>
    </recommendedName>
    <alternativeName>
        <fullName evidence="18">Folylpoly-gamma-glutamate synthetase-dihydrofolate synthetase</fullName>
    </alternativeName>
    <alternativeName>
        <fullName evidence="16">Folylpolyglutamate synthetase</fullName>
    </alternativeName>
    <alternativeName>
        <fullName evidence="17">Tetrahydrofolylpolyglutamate synthase</fullName>
    </alternativeName>
</protein>
<evidence type="ECO:0000256" key="5">
    <source>
        <dbReference type="ARBA" id="ARBA00008276"/>
    </source>
</evidence>
<dbReference type="OrthoDB" id="9809356at2"/>
<dbReference type="PANTHER" id="PTHR11136">
    <property type="entry name" value="FOLYLPOLYGLUTAMATE SYNTHASE-RELATED"/>
    <property type="match status" value="1"/>
</dbReference>
<dbReference type="STRING" id="740709.A10D4_06811"/>
<accession>K2JK53</accession>
<evidence type="ECO:0000256" key="17">
    <source>
        <dbReference type="ARBA" id="ARBA00030592"/>
    </source>
</evidence>
<evidence type="ECO:0000256" key="11">
    <source>
        <dbReference type="ARBA" id="ARBA00022723"/>
    </source>
</evidence>
<dbReference type="InterPro" id="IPR013221">
    <property type="entry name" value="Mur_ligase_cen"/>
</dbReference>
<evidence type="ECO:0000256" key="15">
    <source>
        <dbReference type="ARBA" id="ARBA00022909"/>
    </source>
</evidence>
<dbReference type="GO" id="GO:0005524">
    <property type="term" value="F:ATP binding"/>
    <property type="evidence" value="ECO:0007669"/>
    <property type="project" value="UniProtKB-KW"/>
</dbReference>
<evidence type="ECO:0000256" key="16">
    <source>
        <dbReference type="ARBA" id="ARBA00030048"/>
    </source>
</evidence>
<reference evidence="26 27" key="1">
    <citation type="journal article" date="2012" name="J. Bacteriol.">
        <title>Genome Sequence of Idiomarina xiamenensis Type Strain 10-D-4.</title>
        <authorList>
            <person name="Lai Q."/>
            <person name="Wang L."/>
            <person name="Wang W."/>
            <person name="Shao Z."/>
        </authorList>
    </citation>
    <scope>NUCLEOTIDE SEQUENCE [LARGE SCALE GENOMIC DNA]</scope>
    <source>
        <strain evidence="26 27">10-D-4</strain>
    </source>
</reference>
<evidence type="ECO:0000256" key="23">
    <source>
        <dbReference type="PIRNR" id="PIRNR001563"/>
    </source>
</evidence>
<dbReference type="PROSITE" id="PS01011">
    <property type="entry name" value="FOLYLPOLYGLU_SYNT_1"/>
    <property type="match status" value="1"/>
</dbReference>
<gene>
    <name evidence="26" type="ORF">A10D4_06811</name>
</gene>
<keyword evidence="15" id="KW-0289">Folate biosynthesis</keyword>
<evidence type="ECO:0000256" key="21">
    <source>
        <dbReference type="ARBA" id="ARBA00049035"/>
    </source>
</evidence>
<dbReference type="InterPro" id="IPR001645">
    <property type="entry name" value="Folylpolyglutamate_synth"/>
</dbReference>
<dbReference type="GO" id="GO:0008841">
    <property type="term" value="F:dihydrofolate synthase activity"/>
    <property type="evidence" value="ECO:0007669"/>
    <property type="project" value="UniProtKB-EC"/>
</dbReference>
<dbReference type="eggNOG" id="COG0285">
    <property type="taxonomic scope" value="Bacteria"/>
</dbReference>
<dbReference type="SUPFAM" id="SSF53244">
    <property type="entry name" value="MurD-like peptide ligases, peptide-binding domain"/>
    <property type="match status" value="1"/>
</dbReference>
<evidence type="ECO:0000256" key="2">
    <source>
        <dbReference type="ARBA" id="ARBA00002714"/>
    </source>
</evidence>
<name>K2JK53_9GAMM</name>
<comment type="cofactor">
    <cofactor evidence="1">
        <name>Mg(2+)</name>
        <dbReference type="ChEBI" id="CHEBI:18420"/>
    </cofactor>
</comment>
<dbReference type="FunFam" id="3.40.1190.10:FF:000004">
    <property type="entry name" value="Dihydrofolate synthase/folylpolyglutamate synthase"/>
    <property type="match status" value="1"/>
</dbReference>
<dbReference type="UniPathway" id="UPA00077">
    <property type="reaction ID" value="UER00157"/>
</dbReference>
<evidence type="ECO:0000256" key="7">
    <source>
        <dbReference type="ARBA" id="ARBA00013023"/>
    </source>
</evidence>
<evidence type="ECO:0000256" key="18">
    <source>
        <dbReference type="ARBA" id="ARBA00032510"/>
    </source>
</evidence>
<evidence type="ECO:0000256" key="12">
    <source>
        <dbReference type="ARBA" id="ARBA00022741"/>
    </source>
</evidence>
<feature type="domain" description="Mur ligase central" evidence="25">
    <location>
        <begin position="60"/>
        <end position="206"/>
    </location>
</feature>
<evidence type="ECO:0000256" key="9">
    <source>
        <dbReference type="ARBA" id="ARBA00019357"/>
    </source>
</evidence>
<dbReference type="AlphaFoldDB" id="K2JK53"/>
<dbReference type="GO" id="GO:0005737">
    <property type="term" value="C:cytoplasm"/>
    <property type="evidence" value="ECO:0007669"/>
    <property type="project" value="TreeGrafter"/>
</dbReference>
<dbReference type="RefSeq" id="WP_008488541.1">
    <property type="nucleotide sequence ID" value="NZ_AMRG01000007.1"/>
</dbReference>
<dbReference type="Pfam" id="PF02875">
    <property type="entry name" value="Mur_ligase_C"/>
    <property type="match status" value="1"/>
</dbReference>
<dbReference type="GO" id="GO:0046656">
    <property type="term" value="P:folic acid biosynthetic process"/>
    <property type="evidence" value="ECO:0007669"/>
    <property type="project" value="UniProtKB-KW"/>
</dbReference>
<dbReference type="GO" id="GO:0046872">
    <property type="term" value="F:metal ion binding"/>
    <property type="evidence" value="ECO:0007669"/>
    <property type="project" value="UniProtKB-KW"/>
</dbReference>
<comment type="catalytic activity">
    <reaction evidence="21">
        <text>(6R)-5,10-methylenetetrahydrofolyl-(gamma-L-Glu)(n) + L-glutamate + ATP = (6R)-5,10-methylenetetrahydrofolyl-(gamma-L-Glu)(n+1) + ADP + phosphate + H(+)</text>
        <dbReference type="Rhea" id="RHEA:51912"/>
        <dbReference type="Rhea" id="RHEA-COMP:13257"/>
        <dbReference type="Rhea" id="RHEA-COMP:13258"/>
        <dbReference type="ChEBI" id="CHEBI:15378"/>
        <dbReference type="ChEBI" id="CHEBI:29985"/>
        <dbReference type="ChEBI" id="CHEBI:30616"/>
        <dbReference type="ChEBI" id="CHEBI:43474"/>
        <dbReference type="ChEBI" id="CHEBI:136572"/>
        <dbReference type="ChEBI" id="CHEBI:456216"/>
        <dbReference type="EC" id="6.3.2.17"/>
    </reaction>
</comment>
<evidence type="ECO:0000259" key="24">
    <source>
        <dbReference type="Pfam" id="PF02875"/>
    </source>
</evidence>
<evidence type="ECO:0000256" key="13">
    <source>
        <dbReference type="ARBA" id="ARBA00022840"/>
    </source>
</evidence>
<evidence type="ECO:0000313" key="26">
    <source>
        <dbReference type="EMBL" id="EKE83836.1"/>
    </source>
</evidence>
<keyword evidence="13 23" id="KW-0067">ATP-binding</keyword>
<evidence type="ECO:0000256" key="3">
    <source>
        <dbReference type="ARBA" id="ARBA00004799"/>
    </source>
</evidence>
<evidence type="ECO:0000256" key="14">
    <source>
        <dbReference type="ARBA" id="ARBA00022842"/>
    </source>
</evidence>
<comment type="subunit">
    <text evidence="6">Monomer.</text>
</comment>
<comment type="function">
    <text evidence="2">Functions in two distinct reactions of the de novo folate biosynthetic pathway. Catalyzes the addition of a glutamate residue to dihydropteroate (7,8-dihydropteroate or H2Pte) to form dihydrofolate (7,8-dihydrofolate monoglutamate or H2Pte-Glu). Also catalyzes successive additions of L-glutamate to tetrahydrofolate or 10-formyltetrahydrofolate or 5,10-methylenetetrahydrofolate, leading to folylpolyglutamate derivatives.</text>
</comment>
<dbReference type="Gene3D" id="3.40.1190.10">
    <property type="entry name" value="Mur-like, catalytic domain"/>
    <property type="match status" value="1"/>
</dbReference>
<keyword evidence="14" id="KW-0460">Magnesium</keyword>
<dbReference type="NCBIfam" id="NF008101">
    <property type="entry name" value="PRK10846.1"/>
    <property type="match status" value="1"/>
</dbReference>
<dbReference type="EC" id="6.3.2.12" evidence="7"/>
<comment type="catalytic activity">
    <reaction evidence="22">
        <text>7,8-dihydropteroate + L-glutamate + ATP = 7,8-dihydrofolate + ADP + phosphate + H(+)</text>
        <dbReference type="Rhea" id="RHEA:23584"/>
        <dbReference type="ChEBI" id="CHEBI:15378"/>
        <dbReference type="ChEBI" id="CHEBI:17839"/>
        <dbReference type="ChEBI" id="CHEBI:29985"/>
        <dbReference type="ChEBI" id="CHEBI:30616"/>
        <dbReference type="ChEBI" id="CHEBI:43474"/>
        <dbReference type="ChEBI" id="CHEBI:57451"/>
        <dbReference type="ChEBI" id="CHEBI:456216"/>
        <dbReference type="EC" id="6.3.2.12"/>
    </reaction>
</comment>
<dbReference type="PATRIC" id="fig|740709.3.peg.1386"/>
<evidence type="ECO:0000256" key="19">
    <source>
        <dbReference type="ARBA" id="ARBA00047493"/>
    </source>
</evidence>
<comment type="catalytic activity">
    <reaction evidence="19">
        <text>(6S)-5,6,7,8-tetrahydrofolyl-(gamma-L-Glu)(n) + L-glutamate + ATP = (6S)-5,6,7,8-tetrahydrofolyl-(gamma-L-Glu)(n+1) + ADP + phosphate + H(+)</text>
        <dbReference type="Rhea" id="RHEA:10580"/>
        <dbReference type="Rhea" id="RHEA-COMP:14738"/>
        <dbReference type="Rhea" id="RHEA-COMP:14740"/>
        <dbReference type="ChEBI" id="CHEBI:15378"/>
        <dbReference type="ChEBI" id="CHEBI:29985"/>
        <dbReference type="ChEBI" id="CHEBI:30616"/>
        <dbReference type="ChEBI" id="CHEBI:43474"/>
        <dbReference type="ChEBI" id="CHEBI:141005"/>
        <dbReference type="ChEBI" id="CHEBI:456216"/>
        <dbReference type="EC" id="6.3.2.17"/>
    </reaction>
</comment>
<keyword evidence="11" id="KW-0479">Metal-binding</keyword>
<dbReference type="EC" id="6.3.2.17" evidence="8"/>
<dbReference type="Gene3D" id="3.90.190.20">
    <property type="entry name" value="Mur ligase, C-terminal domain"/>
    <property type="match status" value="1"/>
</dbReference>
<comment type="pathway">
    <text evidence="4">Cofactor biosynthesis; tetrahydrofolylpolyglutamate biosynthesis.</text>
</comment>
<dbReference type="InterPro" id="IPR036565">
    <property type="entry name" value="Mur-like_cat_sf"/>
</dbReference>
<sequence length="449" mass="48434">MVSQPSSASQTVPTSASPLATWLSYLEQIHSSEIDMGLERTAKVAEQLAVLRPARYVITVGGTNGKGSTVTYLEQMLKAAGYRTGVYSSPHLYRYAERVRIDGALLDDSQHSEAFAAVQAARADTSLTYFEFGTLAALWLFQQQALDVVILEVGLGGRLDAVNVVDADVAVVTSIGIDHIGFLGDNRESIGREKAGIFRAGRAAICGDPEPPISLLKQAQDLNCDWRQVGKDFSYQQQSSSWHYHSQAIQLPQLPMPQLPLANAATAIAALEALPLAVSAQAIAQGLSHARLAGRLQLLAATENRPDCLLDVAHNPHAATFLADYLKQYYPQRRFYAVVGMLADKDIEGTLAALHKPLAAQLQQWFFASLSQPRGASAAQLQSAYQQLASDTPATIHDGVEQALTTAQQLALRDATRAAERGEHDKPLVLVFGSFYTVGQVLAQQGAVD</sequence>
<evidence type="ECO:0000259" key="25">
    <source>
        <dbReference type="Pfam" id="PF08245"/>
    </source>
</evidence>
<keyword evidence="10 23" id="KW-0436">Ligase</keyword>
<dbReference type="InterPro" id="IPR004101">
    <property type="entry name" value="Mur_ligase_C"/>
</dbReference>
<evidence type="ECO:0000256" key="8">
    <source>
        <dbReference type="ARBA" id="ARBA00013025"/>
    </source>
</evidence>
<comment type="similarity">
    <text evidence="5 23">Belongs to the folylpolyglutamate synthase family.</text>
</comment>
<comment type="pathway">
    <text evidence="3">Cofactor biosynthesis; tetrahydrofolate biosynthesis; 7,8-dihydrofolate from 2-amino-4-hydroxy-6-hydroxymethyl-7,8-dihydropteridine diphosphate and 4-aminobenzoate: step 2/2.</text>
</comment>
<dbReference type="GO" id="GO:0046654">
    <property type="term" value="P:tetrahydrofolate biosynthetic process"/>
    <property type="evidence" value="ECO:0007669"/>
    <property type="project" value="UniProtKB-UniPathway"/>
</dbReference>
<feature type="domain" description="Mur ligase C-terminal" evidence="24">
    <location>
        <begin position="294"/>
        <end position="412"/>
    </location>
</feature>
<dbReference type="GO" id="GO:0004326">
    <property type="term" value="F:tetrahydrofolylpolyglutamate synthase activity"/>
    <property type="evidence" value="ECO:0007669"/>
    <property type="project" value="UniProtKB-EC"/>
</dbReference>
<organism evidence="26 27">
    <name type="scientific">Idiomarina xiamenensis 10-D-4</name>
    <dbReference type="NCBI Taxonomy" id="740709"/>
    <lineage>
        <taxon>Bacteria</taxon>
        <taxon>Pseudomonadati</taxon>
        <taxon>Pseudomonadota</taxon>
        <taxon>Gammaproteobacteria</taxon>
        <taxon>Alteromonadales</taxon>
        <taxon>Idiomarinaceae</taxon>
        <taxon>Idiomarina</taxon>
    </lineage>
</organism>
<evidence type="ECO:0000256" key="20">
    <source>
        <dbReference type="ARBA" id="ARBA00047808"/>
    </source>
</evidence>
<dbReference type="PANTHER" id="PTHR11136:SF0">
    <property type="entry name" value="DIHYDROFOLATE SYNTHETASE-RELATED"/>
    <property type="match status" value="1"/>
</dbReference>
<dbReference type="InterPro" id="IPR018109">
    <property type="entry name" value="Folylpolyglutamate_synth_CS"/>
</dbReference>
<evidence type="ECO:0000256" key="6">
    <source>
        <dbReference type="ARBA" id="ARBA00011245"/>
    </source>
</evidence>
<dbReference type="EMBL" id="AMRG01000007">
    <property type="protein sequence ID" value="EKE83836.1"/>
    <property type="molecule type" value="Genomic_DNA"/>
</dbReference>
<dbReference type="NCBIfam" id="TIGR01499">
    <property type="entry name" value="folC"/>
    <property type="match status" value="1"/>
</dbReference>
<comment type="caution">
    <text evidence="26">The sequence shown here is derived from an EMBL/GenBank/DDBJ whole genome shotgun (WGS) entry which is preliminary data.</text>
</comment>
<evidence type="ECO:0000256" key="4">
    <source>
        <dbReference type="ARBA" id="ARBA00005150"/>
    </source>
</evidence>
<proteinExistence type="inferred from homology"/>
<evidence type="ECO:0000256" key="22">
    <source>
        <dbReference type="ARBA" id="ARBA00049161"/>
    </source>
</evidence>